<dbReference type="SMART" id="SM00256">
    <property type="entry name" value="FBOX"/>
    <property type="match status" value="1"/>
</dbReference>
<reference evidence="3" key="1">
    <citation type="submission" date="2024-04" db="EMBL/GenBank/DDBJ databases">
        <authorList>
            <person name="Shaw F."/>
            <person name="Minotto A."/>
        </authorList>
    </citation>
    <scope>NUCLEOTIDE SEQUENCE [LARGE SCALE GENOMIC DNA]</scope>
</reference>
<gene>
    <name evidence="2" type="ORF">GFSPODELE1_LOCUS4201</name>
</gene>
<evidence type="ECO:0000313" key="3">
    <source>
        <dbReference type="Proteomes" id="UP001497453"/>
    </source>
</evidence>
<proteinExistence type="predicted"/>
<dbReference type="InterPro" id="IPR036047">
    <property type="entry name" value="F-box-like_dom_sf"/>
</dbReference>
<dbReference type="SUPFAM" id="SSF81383">
    <property type="entry name" value="F-box domain"/>
    <property type="match status" value="1"/>
</dbReference>
<sequence>MGFSELPPELLILILDSLAIKELLRCKQVCKSLNALVQDETALQYKVQLNLAGTEDGPATNPLAVRDRLRILVKYMEAWDQLRFSEIRTMDRESGNLWELYGNVLAETRSENTTLVIKQLPSKLRGINERTWTLDNLHIPLCDFSTDVAQNLVALLEPRNMPDCLPNSIYTCVL</sequence>
<name>A0ABP1D6M7_9APHY</name>
<dbReference type="Gene3D" id="1.20.1280.50">
    <property type="match status" value="1"/>
</dbReference>
<dbReference type="Pfam" id="PF12937">
    <property type="entry name" value="F-box-like"/>
    <property type="match status" value="1"/>
</dbReference>
<dbReference type="InterPro" id="IPR001810">
    <property type="entry name" value="F-box_dom"/>
</dbReference>
<dbReference type="PROSITE" id="PS50181">
    <property type="entry name" value="FBOX"/>
    <property type="match status" value="1"/>
</dbReference>
<evidence type="ECO:0000313" key="2">
    <source>
        <dbReference type="EMBL" id="CAL1702742.1"/>
    </source>
</evidence>
<accession>A0ABP1D6M7</accession>
<dbReference type="EMBL" id="OZ037945">
    <property type="protein sequence ID" value="CAL1702742.1"/>
    <property type="molecule type" value="Genomic_DNA"/>
</dbReference>
<feature type="domain" description="F-box" evidence="1">
    <location>
        <begin position="1"/>
        <end position="46"/>
    </location>
</feature>
<protein>
    <recommendedName>
        <fullName evidence="1">F-box domain-containing protein</fullName>
    </recommendedName>
</protein>
<evidence type="ECO:0000259" key="1">
    <source>
        <dbReference type="PROSITE" id="PS50181"/>
    </source>
</evidence>
<dbReference type="Proteomes" id="UP001497453">
    <property type="component" value="Chromosome 2"/>
</dbReference>
<keyword evidence="3" id="KW-1185">Reference proteome</keyword>
<organism evidence="2 3">
    <name type="scientific">Somion occarium</name>
    <dbReference type="NCBI Taxonomy" id="3059160"/>
    <lineage>
        <taxon>Eukaryota</taxon>
        <taxon>Fungi</taxon>
        <taxon>Dikarya</taxon>
        <taxon>Basidiomycota</taxon>
        <taxon>Agaricomycotina</taxon>
        <taxon>Agaricomycetes</taxon>
        <taxon>Polyporales</taxon>
        <taxon>Cerrenaceae</taxon>
        <taxon>Somion</taxon>
    </lineage>
</organism>